<sequence length="72" mass="7810">MESGSYNGYRIFGHAILQQEDILSPARYAGSGTITRDTKMVEASGVLGVFDTEEEAQFAGLGWARAWVDSHG</sequence>
<dbReference type="AlphaFoldDB" id="A0A5Q4Z955"/>
<reference evidence="1 2" key="1">
    <citation type="submission" date="2019-08" db="EMBL/GenBank/DDBJ databases">
        <authorList>
            <person name="Herpell B J."/>
        </authorList>
    </citation>
    <scope>NUCLEOTIDE SEQUENCE [LARGE SCALE GENOMIC DNA]</scope>
    <source>
        <strain evidence="2">Msb3</strain>
        <plasmid evidence="1 2">pI</plasmid>
    </source>
</reference>
<name>A0A5Q4Z955_9BURK</name>
<organism evidence="1 2">
    <name type="scientific">Paraburkholderia dioscoreae</name>
    <dbReference type="NCBI Taxonomy" id="2604047"/>
    <lineage>
        <taxon>Bacteria</taxon>
        <taxon>Pseudomonadati</taxon>
        <taxon>Pseudomonadota</taxon>
        <taxon>Betaproteobacteria</taxon>
        <taxon>Burkholderiales</taxon>
        <taxon>Burkholderiaceae</taxon>
        <taxon>Paraburkholderia</taxon>
    </lineage>
</organism>
<evidence type="ECO:0000313" key="1">
    <source>
        <dbReference type="EMBL" id="VVD30849.1"/>
    </source>
</evidence>
<dbReference type="RefSeq" id="WP_165189764.1">
    <property type="nucleotide sequence ID" value="NZ_LR699555.1"/>
</dbReference>
<keyword evidence="1" id="KW-0614">Plasmid</keyword>
<evidence type="ECO:0000313" key="2">
    <source>
        <dbReference type="Proteomes" id="UP000325811"/>
    </source>
</evidence>
<gene>
    <name evidence="1" type="ORF">PDMSB3_0013</name>
</gene>
<keyword evidence="2" id="KW-1185">Reference proteome</keyword>
<accession>A0A5Q4Z955</accession>
<proteinExistence type="predicted"/>
<evidence type="ECO:0008006" key="3">
    <source>
        <dbReference type="Google" id="ProtNLM"/>
    </source>
</evidence>
<protein>
    <recommendedName>
        <fullName evidence="3">Transposase</fullName>
    </recommendedName>
</protein>
<geneLocation type="plasmid" evidence="1 2">
    <name>pI</name>
</geneLocation>
<dbReference type="EMBL" id="LR699555">
    <property type="protein sequence ID" value="VVD30849.1"/>
    <property type="molecule type" value="Genomic_DNA"/>
</dbReference>
<dbReference type="KEGG" id="pdio:PDMSB3_0013.2"/>
<dbReference type="Proteomes" id="UP000325811">
    <property type="component" value="Plasmid pI"/>
</dbReference>